<feature type="domain" description="Calcium-activated potassium channel BK alpha subunit" evidence="13">
    <location>
        <begin position="640"/>
        <end position="746"/>
    </location>
</feature>
<keyword evidence="9 11" id="KW-0472">Membrane</keyword>
<keyword evidence="6" id="KW-0630">Potassium</keyword>
<keyword evidence="16" id="KW-1185">Reference proteome</keyword>
<dbReference type="Gene3D" id="1.10.287.70">
    <property type="match status" value="1"/>
</dbReference>
<evidence type="ECO:0000256" key="5">
    <source>
        <dbReference type="ARBA" id="ARBA00022826"/>
    </source>
</evidence>
<accession>A0A1J4MTK4</accession>
<evidence type="ECO:0000313" key="16">
    <source>
        <dbReference type="Proteomes" id="UP000186804"/>
    </source>
</evidence>
<dbReference type="GeneID" id="92364804"/>
<dbReference type="VEuPathDB" id="CryptoDB:cand_006190"/>
<keyword evidence="3" id="KW-0633">Potassium transport</keyword>
<evidence type="ECO:0000259" key="13">
    <source>
        <dbReference type="Pfam" id="PF03493"/>
    </source>
</evidence>
<reference evidence="15 16" key="1">
    <citation type="submission" date="2016-10" db="EMBL/GenBank/DDBJ databases">
        <title>Reductive evolution of mitochondrial metabolism and differential evolution of invasion-related proteins in Cryptosporidium.</title>
        <authorList>
            <person name="Liu S."/>
            <person name="Roellig D.M."/>
            <person name="Guo Y."/>
            <person name="Li N."/>
            <person name="Frace M.A."/>
            <person name="Tang K."/>
            <person name="Zhang L."/>
            <person name="Feng Y."/>
            <person name="Xiao L."/>
        </authorList>
    </citation>
    <scope>NUCLEOTIDE SEQUENCE [LARGE SCALE GENOMIC DNA]</scope>
    <source>
        <strain evidence="15">30847</strain>
    </source>
</reference>
<dbReference type="OrthoDB" id="433309at2759"/>
<dbReference type="GO" id="GO:0016020">
    <property type="term" value="C:membrane"/>
    <property type="evidence" value="ECO:0007669"/>
    <property type="project" value="UniProtKB-SubCell"/>
</dbReference>
<dbReference type="EMBL" id="LRBS01000067">
    <property type="protein sequence ID" value="OII76221.1"/>
    <property type="molecule type" value="Genomic_DNA"/>
</dbReference>
<keyword evidence="4 11" id="KW-0812">Transmembrane</keyword>
<feature type="transmembrane region" description="Helical" evidence="11">
    <location>
        <begin position="335"/>
        <end position="355"/>
    </location>
</feature>
<dbReference type="Proteomes" id="UP000186804">
    <property type="component" value="Unassembled WGS sequence"/>
</dbReference>
<feature type="signal peptide" evidence="12">
    <location>
        <begin position="1"/>
        <end position="20"/>
    </location>
</feature>
<name>A0A1J4MTK4_9CRYT</name>
<feature type="transmembrane region" description="Helical" evidence="11">
    <location>
        <begin position="398"/>
        <end position="417"/>
    </location>
</feature>
<gene>
    <name evidence="15" type="ORF">cand_006190</name>
</gene>
<dbReference type="RefSeq" id="XP_067068067.1">
    <property type="nucleotide sequence ID" value="XM_067210860.1"/>
</dbReference>
<evidence type="ECO:0000256" key="3">
    <source>
        <dbReference type="ARBA" id="ARBA00022538"/>
    </source>
</evidence>
<sequence length="1351" mass="154236">MHICHLKIIVALVLLKSVCNYLSLVPNLPPTSIMGEKHFYNETFTITKDGDYRVINIKRLLGTIFTLGYSVFILSTAVIVLNQSYSLPGIVAIGINSGLFILLYFAVEQFVTPTSYSWKVLFSSLKRTLYKLKKKISCINKISDEHSNELVSTSDIFNAAKSSLSGNEWRSSVFDYALEHCPSIPKAASDDWVAAIPKVQKQKMASKYYMGQFSSIKNSDIQCNEKSKYPSINQIINNSTKFIKSAIDFCLYQTQTPAYQTGLIVKSMLWSSVYIWATTRMYRAENIDSWNFQNVPEFYYFFESTFLWMLSYDYIIGLVATWYKKESTIRYIFSFYQIIDFLSLPPFLLLIINISPLYESSQSWLLLRFGWLRFLRLFRTETVLDTIFPRISAVKRRIIGASTILLTYAGAIFTIESPAPKNYSTLFDFFYYSVVTIGTVGYGDFAPQTREGRLVTIVMITLTLVLLPQEFQRLKEALNAPSLSVGSFIKKNDRFLCIIGAIPPKRSIHNFSSFQQLLYTSIYLSQQKKRRFRSIMVITPRSVGEYQMVVKISQQRRYIRIFIKHGTFNSTISSVVIRCSMVILYGEGIENIYSLKNKTEKQNGDFDALISTLCLLRLSGIKEKSSQLALMTFNIGGLGVVSTEAMKMRFLGKALGNCPGFLSLLVHLLIPRNESMLKKIQDPPQYTQLLSKPDRSAISPLDWQCRWRGLHFKVYTLQFPVSFHGYPISVFIRHIYKYLGIILIGIYCPNMSQVYLNPHLYIIGENSNSLGDRSNYLGLVLSSSDKLVKKAEKLEPFKKYDRTSNSTLGRRSQSPIRELFGHRNSDSLNKFKGNIMGSTSCEGNVSIMGSSTELPTGNGLRYNYAINAKELSTDIEAFKSTNILERMNRVFKEQDELTKFNTVDKQYFDIKPSLCSSPLQLSGNFDYQVQGNHDSVTMKKLYSLYSYQDIDKKWTEFGTERNFVNEEYKNNNTLRYDICTQQTNFCNDSSGKSNRPIPIVSSYSDALLNVFIHKEYPLVVIIGWCTGIDILIKTILNLRSSNFIVLTSDEVNVSSFLEDFKGSIAHVIGYGTNADDQKRAGILNASRIIIFDSIASKYEQENCKQMIDIQYGKFAIAAWATVCYVYSQSCKRSINSPLMIRQRLPPIILDIQETDIGLLIYQFTDSKVPSTYNVASNVSINSEQSSLEFLYTPQFLSGQFFVEDIIHSIVTFTIPLLELSPISIRLIDHLIDGQPSWQPFNNSKYSTERSRDLRLEEVPLMFIHSTFNTLFSQLLRHGKLAIAIYRPLTSETRSYEGIYQEHIPTQVQCTGNDYNIRKSPVIDLLSCETHIIIPCPPPNFKISLGDCVYIL</sequence>
<evidence type="ECO:0000256" key="7">
    <source>
        <dbReference type="ARBA" id="ARBA00022989"/>
    </source>
</evidence>
<dbReference type="GO" id="GO:0005267">
    <property type="term" value="F:potassium channel activity"/>
    <property type="evidence" value="ECO:0007669"/>
    <property type="project" value="UniProtKB-KW"/>
</dbReference>
<dbReference type="Pfam" id="PF07885">
    <property type="entry name" value="Ion_trans_2"/>
    <property type="match status" value="1"/>
</dbReference>
<dbReference type="Pfam" id="PF03493">
    <property type="entry name" value="BK_channel_a"/>
    <property type="match status" value="1"/>
</dbReference>
<keyword evidence="10" id="KW-0407">Ion channel</keyword>
<feature type="transmembrane region" description="Helical" evidence="11">
    <location>
        <begin position="454"/>
        <end position="471"/>
    </location>
</feature>
<feature type="transmembrane region" description="Helical" evidence="11">
    <location>
        <begin position="429"/>
        <end position="447"/>
    </location>
</feature>
<evidence type="ECO:0000259" key="14">
    <source>
        <dbReference type="Pfam" id="PF07885"/>
    </source>
</evidence>
<keyword evidence="12" id="KW-0732">Signal</keyword>
<keyword evidence="8" id="KW-0406">Ion transport</keyword>
<feature type="transmembrane region" description="Helical" evidence="11">
    <location>
        <begin position="298"/>
        <end position="323"/>
    </location>
</feature>
<keyword evidence="5" id="KW-0631">Potassium channel</keyword>
<dbReference type="PANTHER" id="PTHR10027:SF10">
    <property type="entry name" value="SLOWPOKE 2, ISOFORM D"/>
    <property type="match status" value="1"/>
</dbReference>
<dbReference type="InterPro" id="IPR047871">
    <property type="entry name" value="K_chnl_Slo-like"/>
</dbReference>
<dbReference type="InterPro" id="IPR003929">
    <property type="entry name" value="K_chnl_BK_asu"/>
</dbReference>
<evidence type="ECO:0000256" key="6">
    <source>
        <dbReference type="ARBA" id="ARBA00022958"/>
    </source>
</evidence>
<evidence type="ECO:0000256" key="4">
    <source>
        <dbReference type="ARBA" id="ARBA00022692"/>
    </source>
</evidence>
<organism evidence="15 16">
    <name type="scientific">Cryptosporidium andersoni</name>
    <dbReference type="NCBI Taxonomy" id="117008"/>
    <lineage>
        <taxon>Eukaryota</taxon>
        <taxon>Sar</taxon>
        <taxon>Alveolata</taxon>
        <taxon>Apicomplexa</taxon>
        <taxon>Conoidasida</taxon>
        <taxon>Coccidia</taxon>
        <taxon>Eucoccidiorida</taxon>
        <taxon>Eimeriorina</taxon>
        <taxon>Cryptosporidiidae</taxon>
        <taxon>Cryptosporidium</taxon>
    </lineage>
</organism>
<feature type="domain" description="Potassium channel" evidence="14">
    <location>
        <begin position="404"/>
        <end position="467"/>
    </location>
</feature>
<feature type="chain" id="PRO_5009630324" evidence="12">
    <location>
        <begin position="21"/>
        <end position="1351"/>
    </location>
</feature>
<feature type="transmembrane region" description="Helical" evidence="11">
    <location>
        <begin position="87"/>
        <end position="107"/>
    </location>
</feature>
<keyword evidence="7 11" id="KW-1133">Transmembrane helix</keyword>
<comment type="subcellular location">
    <subcellularLocation>
        <location evidence="1">Membrane</location>
        <topology evidence="1">Multi-pass membrane protein</topology>
    </subcellularLocation>
</comment>
<keyword evidence="2" id="KW-0813">Transport</keyword>
<evidence type="ECO:0000313" key="15">
    <source>
        <dbReference type="EMBL" id="OII76221.1"/>
    </source>
</evidence>
<evidence type="ECO:0000256" key="1">
    <source>
        <dbReference type="ARBA" id="ARBA00004141"/>
    </source>
</evidence>
<comment type="caution">
    <text evidence="15">The sequence shown here is derived from an EMBL/GenBank/DDBJ whole genome shotgun (WGS) entry which is preliminary data.</text>
</comment>
<evidence type="ECO:0000256" key="8">
    <source>
        <dbReference type="ARBA" id="ARBA00023065"/>
    </source>
</evidence>
<dbReference type="InterPro" id="IPR013099">
    <property type="entry name" value="K_chnl_dom"/>
</dbReference>
<proteinExistence type="predicted"/>
<evidence type="ECO:0000256" key="11">
    <source>
        <dbReference type="SAM" id="Phobius"/>
    </source>
</evidence>
<evidence type="ECO:0000256" key="10">
    <source>
        <dbReference type="ARBA" id="ARBA00023303"/>
    </source>
</evidence>
<dbReference type="PANTHER" id="PTHR10027">
    <property type="entry name" value="CALCIUM-ACTIVATED POTASSIUM CHANNEL ALPHA CHAIN"/>
    <property type="match status" value="1"/>
</dbReference>
<dbReference type="SUPFAM" id="SSF81324">
    <property type="entry name" value="Voltage-gated potassium channels"/>
    <property type="match status" value="1"/>
</dbReference>
<evidence type="ECO:0000256" key="12">
    <source>
        <dbReference type="SAM" id="SignalP"/>
    </source>
</evidence>
<feature type="transmembrane region" description="Helical" evidence="11">
    <location>
        <begin position="60"/>
        <end position="81"/>
    </location>
</feature>
<evidence type="ECO:0000256" key="9">
    <source>
        <dbReference type="ARBA" id="ARBA00023136"/>
    </source>
</evidence>
<evidence type="ECO:0000256" key="2">
    <source>
        <dbReference type="ARBA" id="ARBA00022448"/>
    </source>
</evidence>
<protein>
    <submittedName>
        <fullName evidence="15">Cation channel family protein</fullName>
    </submittedName>
</protein>